<sequence length="457" mass="50630">MSNEHIPFDLASLPPWYKRPERIVLYCCLLPAAFITPTAIGFDMSMTNALQTIPQFYEHFGTPTSPQLGFFGAAQSLGGAIAMFIAPWICDQFGRRMPMMIGSFIIIASTMGQAWALSFTMFSAFKMLLGIGIGLSQIGAPVLVAELAHPKERSMFTNFYNTTIYLGMVVGAWIAYDHGGGNNDSALVDWELTKIRQAISLEKAENIKILDFVKNRGLMWRAFLCMCCGVFSQTSGNGLVSAYLVQILNAAGIVKTKELTLINGGISTWAWIVGIVSAVITARFRRRPVLLFGTSAMLVTFIGWTIAQARYDITGSRAAGNAVIAMIFLFNAAGSFAWLYMVVSYPIEISPYIYRARLWAFTTFCIAMSGFFNQYVNPIGLENSGWKYYIYYDVWIGCELVIIYFLFPETGGRTLEEIAVVFDGERSDVARTTAEKFDMQLGEIETVGPVPLGKKST</sequence>
<keyword evidence="9" id="KW-1185">Reference proteome</keyword>
<keyword evidence="5 6" id="KW-0472">Membrane</keyword>
<dbReference type="InterPro" id="IPR036259">
    <property type="entry name" value="MFS_trans_sf"/>
</dbReference>
<feature type="transmembrane region" description="Helical" evidence="6">
    <location>
        <begin position="261"/>
        <end position="282"/>
    </location>
</feature>
<dbReference type="Proteomes" id="UP000722485">
    <property type="component" value="Unassembled WGS sequence"/>
</dbReference>
<feature type="transmembrane region" description="Helical" evidence="6">
    <location>
        <begin position="388"/>
        <end position="407"/>
    </location>
</feature>
<feature type="transmembrane region" description="Helical" evidence="6">
    <location>
        <begin position="68"/>
        <end position="89"/>
    </location>
</feature>
<dbReference type="InterPro" id="IPR050360">
    <property type="entry name" value="MFS_Sugar_Transporters"/>
</dbReference>
<comment type="similarity">
    <text evidence="2">Belongs to the major facilitator superfamily. Sugar transporter (TC 2.A.1.1) family.</text>
</comment>
<evidence type="ECO:0000313" key="8">
    <source>
        <dbReference type="EMBL" id="KAF7556060.1"/>
    </source>
</evidence>
<dbReference type="InterPro" id="IPR005828">
    <property type="entry name" value="MFS_sugar_transport-like"/>
</dbReference>
<keyword evidence="3 6" id="KW-0812">Transmembrane</keyword>
<feature type="transmembrane region" description="Helical" evidence="6">
    <location>
        <begin position="159"/>
        <end position="176"/>
    </location>
</feature>
<feature type="transmembrane region" description="Helical" evidence="6">
    <location>
        <begin position="101"/>
        <end position="122"/>
    </location>
</feature>
<evidence type="ECO:0000259" key="7">
    <source>
        <dbReference type="PROSITE" id="PS50850"/>
    </source>
</evidence>
<protein>
    <recommendedName>
        <fullName evidence="7">Major facilitator superfamily (MFS) profile domain-containing protein</fullName>
    </recommendedName>
</protein>
<dbReference type="GO" id="GO:0016020">
    <property type="term" value="C:membrane"/>
    <property type="evidence" value="ECO:0007669"/>
    <property type="project" value="UniProtKB-SubCell"/>
</dbReference>
<dbReference type="PROSITE" id="PS00217">
    <property type="entry name" value="SUGAR_TRANSPORT_2"/>
    <property type="match status" value="1"/>
</dbReference>
<evidence type="ECO:0000313" key="9">
    <source>
        <dbReference type="Proteomes" id="UP000722485"/>
    </source>
</evidence>
<comment type="subcellular location">
    <subcellularLocation>
        <location evidence="1">Membrane</location>
        <topology evidence="1">Multi-pass membrane protein</topology>
    </subcellularLocation>
</comment>
<dbReference type="Gene3D" id="1.20.1250.20">
    <property type="entry name" value="MFS general substrate transporter like domains"/>
    <property type="match status" value="2"/>
</dbReference>
<feature type="transmembrane region" description="Helical" evidence="6">
    <location>
        <begin position="128"/>
        <end position="147"/>
    </location>
</feature>
<dbReference type="EMBL" id="JAANBB010000015">
    <property type="protein sequence ID" value="KAF7556060.1"/>
    <property type="molecule type" value="Genomic_DNA"/>
</dbReference>
<dbReference type="PANTHER" id="PTHR48022:SF64">
    <property type="entry name" value="MAJOR FACILITATOR SUPERFAMILY (MFS) PROFILE DOMAIN-CONTAINING PROTEIN"/>
    <property type="match status" value="1"/>
</dbReference>
<feature type="transmembrane region" description="Helical" evidence="6">
    <location>
        <begin position="358"/>
        <end position="376"/>
    </location>
</feature>
<evidence type="ECO:0000256" key="2">
    <source>
        <dbReference type="ARBA" id="ARBA00010992"/>
    </source>
</evidence>
<feature type="transmembrane region" description="Helical" evidence="6">
    <location>
        <begin position="289"/>
        <end position="307"/>
    </location>
</feature>
<evidence type="ECO:0000256" key="3">
    <source>
        <dbReference type="ARBA" id="ARBA00022692"/>
    </source>
</evidence>
<dbReference type="OrthoDB" id="6133115at2759"/>
<accession>A0A9P5LJW5</accession>
<feature type="transmembrane region" description="Helical" evidence="6">
    <location>
        <begin position="23"/>
        <end position="42"/>
    </location>
</feature>
<evidence type="ECO:0000256" key="6">
    <source>
        <dbReference type="SAM" id="Phobius"/>
    </source>
</evidence>
<reference evidence="8" key="1">
    <citation type="submission" date="2020-03" db="EMBL/GenBank/DDBJ databases">
        <title>Draft Genome Sequence of Cylindrodendrum hubeiense.</title>
        <authorList>
            <person name="Buettner E."/>
            <person name="Kellner H."/>
        </authorList>
    </citation>
    <scope>NUCLEOTIDE SEQUENCE</scope>
    <source>
        <strain evidence="8">IHI 201604</strain>
    </source>
</reference>
<dbReference type="SUPFAM" id="SSF103473">
    <property type="entry name" value="MFS general substrate transporter"/>
    <property type="match status" value="1"/>
</dbReference>
<dbReference type="AlphaFoldDB" id="A0A9P5LJW5"/>
<dbReference type="InterPro" id="IPR020846">
    <property type="entry name" value="MFS_dom"/>
</dbReference>
<comment type="caution">
    <text evidence="8">The sequence shown here is derived from an EMBL/GenBank/DDBJ whole genome shotgun (WGS) entry which is preliminary data.</text>
</comment>
<feature type="transmembrane region" description="Helical" evidence="6">
    <location>
        <begin position="319"/>
        <end position="346"/>
    </location>
</feature>
<keyword evidence="4 6" id="KW-1133">Transmembrane helix</keyword>
<dbReference type="InterPro" id="IPR005829">
    <property type="entry name" value="Sugar_transporter_CS"/>
</dbReference>
<name>A0A9P5LJW5_9HYPO</name>
<gene>
    <name evidence="8" type="ORF">G7Z17_g1761</name>
</gene>
<evidence type="ECO:0000256" key="1">
    <source>
        <dbReference type="ARBA" id="ARBA00004141"/>
    </source>
</evidence>
<evidence type="ECO:0000256" key="4">
    <source>
        <dbReference type="ARBA" id="ARBA00022989"/>
    </source>
</evidence>
<dbReference type="PROSITE" id="PS50850">
    <property type="entry name" value="MFS"/>
    <property type="match status" value="1"/>
</dbReference>
<feature type="domain" description="Major facilitator superfamily (MFS) profile" evidence="7">
    <location>
        <begin position="29"/>
        <end position="411"/>
    </location>
</feature>
<dbReference type="PANTHER" id="PTHR48022">
    <property type="entry name" value="PLASTIDIC GLUCOSE TRANSPORTER 4"/>
    <property type="match status" value="1"/>
</dbReference>
<evidence type="ECO:0000256" key="5">
    <source>
        <dbReference type="ARBA" id="ARBA00023136"/>
    </source>
</evidence>
<proteinExistence type="inferred from homology"/>
<organism evidence="8 9">
    <name type="scientific">Cylindrodendrum hubeiense</name>
    <dbReference type="NCBI Taxonomy" id="595255"/>
    <lineage>
        <taxon>Eukaryota</taxon>
        <taxon>Fungi</taxon>
        <taxon>Dikarya</taxon>
        <taxon>Ascomycota</taxon>
        <taxon>Pezizomycotina</taxon>
        <taxon>Sordariomycetes</taxon>
        <taxon>Hypocreomycetidae</taxon>
        <taxon>Hypocreales</taxon>
        <taxon>Nectriaceae</taxon>
        <taxon>Cylindrodendrum</taxon>
    </lineage>
</organism>
<dbReference type="Pfam" id="PF00083">
    <property type="entry name" value="Sugar_tr"/>
    <property type="match status" value="2"/>
</dbReference>
<dbReference type="GO" id="GO:0005351">
    <property type="term" value="F:carbohydrate:proton symporter activity"/>
    <property type="evidence" value="ECO:0007669"/>
    <property type="project" value="TreeGrafter"/>
</dbReference>